<dbReference type="GO" id="GO:0016887">
    <property type="term" value="F:ATP hydrolysis activity"/>
    <property type="evidence" value="ECO:0007669"/>
    <property type="project" value="InterPro"/>
</dbReference>
<dbReference type="GO" id="GO:0005524">
    <property type="term" value="F:ATP binding"/>
    <property type="evidence" value="ECO:0007669"/>
    <property type="project" value="UniProtKB-KW"/>
</dbReference>
<evidence type="ECO:0000313" key="6">
    <source>
        <dbReference type="Proteomes" id="UP000694546"/>
    </source>
</evidence>
<keyword evidence="2" id="KW-0547">Nucleotide-binding</keyword>
<sequence length="324" mass="36503">MGTTCRALLVCFLTANLVVNAFEPFTTTIAVGVTAALGRTIYNYFHESCDPKWVQLNATGLQADLESQLFGQHIASRIILKAVTGFMNNNNPKKPLVLSLHGWTGTGKNFVSQLIADNIYKKGMDSSFVHIFTSELHFPHASQIETYKSQLQHWIRGNVTNCAHSMFIFDEMDKMHAGAIDGINPFMDYQYKLDGVSYSKAIFIFLSNSGSTFITQTTLDSLKAGKEREKLKLKDMETALSLSTPLFIYRGVSNVVDYFIPFLPLESRHIVQCIMVKMKNMGLKPEHEKACELADEIVNYFPKDEKLFSSPGCKTIASRLRFYM</sequence>
<evidence type="ECO:0000256" key="2">
    <source>
        <dbReference type="PIRSR" id="PIRSR038079-1"/>
    </source>
</evidence>
<dbReference type="Pfam" id="PF21376">
    <property type="entry name" value="TOR1A_C"/>
    <property type="match status" value="1"/>
</dbReference>
<dbReference type="PANTHER" id="PTHR10760:SF14">
    <property type="entry name" value="TORSIN-1B"/>
    <property type="match status" value="1"/>
</dbReference>
<dbReference type="GeneTree" id="ENSGT00950000182888"/>
<dbReference type="GO" id="GO:0071763">
    <property type="term" value="P:nuclear membrane organization"/>
    <property type="evidence" value="ECO:0007669"/>
    <property type="project" value="TreeGrafter"/>
</dbReference>
<comment type="similarity">
    <text evidence="1">Belongs to the ClpA/ClpB family. Torsin subfamily.</text>
</comment>
<dbReference type="PANTHER" id="PTHR10760">
    <property type="entry name" value="TORSIN"/>
    <property type="match status" value="1"/>
</dbReference>
<dbReference type="Gene3D" id="3.40.50.300">
    <property type="entry name" value="P-loop containing nucleotide triphosphate hydrolases"/>
    <property type="match status" value="1"/>
</dbReference>
<feature type="chain" id="PRO_5046135552" evidence="3">
    <location>
        <begin position="22"/>
        <end position="324"/>
    </location>
</feature>
<dbReference type="InterPro" id="IPR049337">
    <property type="entry name" value="TOR1A_C"/>
</dbReference>
<dbReference type="Pfam" id="PF06309">
    <property type="entry name" value="Torsin"/>
    <property type="match status" value="1"/>
</dbReference>
<dbReference type="SUPFAM" id="SSF52540">
    <property type="entry name" value="P-loop containing nucleoside triphosphate hydrolases"/>
    <property type="match status" value="1"/>
</dbReference>
<accession>A0A8C5BZS9</accession>
<dbReference type="AlphaFoldDB" id="A0A8C5BZS9"/>
<proteinExistence type="inferred from homology"/>
<evidence type="ECO:0000313" key="5">
    <source>
        <dbReference type="Ensembl" id="ENSGMOP00000052983.1"/>
    </source>
</evidence>
<protein>
    <submittedName>
        <fullName evidence="5">Torsin-1A-like</fullName>
    </submittedName>
</protein>
<keyword evidence="6" id="KW-1185">Reference proteome</keyword>
<evidence type="ECO:0000256" key="1">
    <source>
        <dbReference type="ARBA" id="ARBA00006235"/>
    </source>
</evidence>
<feature type="binding site" evidence="2">
    <location>
        <begin position="102"/>
        <end position="109"/>
    </location>
    <ligand>
        <name>ATP</name>
        <dbReference type="ChEBI" id="CHEBI:30616"/>
    </ligand>
</feature>
<dbReference type="InterPro" id="IPR027417">
    <property type="entry name" value="P-loop_NTPase"/>
</dbReference>
<name>A0A8C5BZS9_GADMO</name>
<dbReference type="GO" id="GO:0005635">
    <property type="term" value="C:nuclear envelope"/>
    <property type="evidence" value="ECO:0007669"/>
    <property type="project" value="TreeGrafter"/>
</dbReference>
<dbReference type="GO" id="GO:0034504">
    <property type="term" value="P:protein localization to nucleus"/>
    <property type="evidence" value="ECO:0007669"/>
    <property type="project" value="TreeGrafter"/>
</dbReference>
<feature type="domain" description="Torsin-1A C-terminal" evidence="4">
    <location>
        <begin position="265"/>
        <end position="323"/>
    </location>
</feature>
<keyword evidence="3" id="KW-0732">Signal</keyword>
<dbReference type="Proteomes" id="UP000694546">
    <property type="component" value="Chromosome 4"/>
</dbReference>
<evidence type="ECO:0000259" key="4">
    <source>
        <dbReference type="Pfam" id="PF21376"/>
    </source>
</evidence>
<evidence type="ECO:0000256" key="3">
    <source>
        <dbReference type="SAM" id="SignalP"/>
    </source>
</evidence>
<keyword evidence="2" id="KW-0067">ATP-binding</keyword>
<feature type="signal peptide" evidence="3">
    <location>
        <begin position="1"/>
        <end position="21"/>
    </location>
</feature>
<dbReference type="Ensembl" id="ENSGMOT00000071001.1">
    <property type="protein sequence ID" value="ENSGMOP00000052983.1"/>
    <property type="gene ID" value="ENSGMOG00000007055.2"/>
</dbReference>
<reference evidence="5" key="2">
    <citation type="submission" date="2025-09" db="UniProtKB">
        <authorList>
            <consortium name="Ensembl"/>
        </authorList>
    </citation>
    <scope>IDENTIFICATION</scope>
</reference>
<dbReference type="GO" id="GO:0005788">
    <property type="term" value="C:endoplasmic reticulum lumen"/>
    <property type="evidence" value="ECO:0007669"/>
    <property type="project" value="UniProtKB-SubCell"/>
</dbReference>
<dbReference type="InterPro" id="IPR010448">
    <property type="entry name" value="Torsin"/>
</dbReference>
<reference evidence="5" key="1">
    <citation type="submission" date="2025-08" db="UniProtKB">
        <authorList>
            <consortium name="Ensembl"/>
        </authorList>
    </citation>
    <scope>IDENTIFICATION</scope>
</reference>
<dbReference type="GO" id="GO:0019894">
    <property type="term" value="F:kinesin binding"/>
    <property type="evidence" value="ECO:0007669"/>
    <property type="project" value="TreeGrafter"/>
</dbReference>
<organism evidence="5 6">
    <name type="scientific">Gadus morhua</name>
    <name type="common">Atlantic cod</name>
    <dbReference type="NCBI Taxonomy" id="8049"/>
    <lineage>
        <taxon>Eukaryota</taxon>
        <taxon>Metazoa</taxon>
        <taxon>Chordata</taxon>
        <taxon>Craniata</taxon>
        <taxon>Vertebrata</taxon>
        <taxon>Euteleostomi</taxon>
        <taxon>Actinopterygii</taxon>
        <taxon>Neopterygii</taxon>
        <taxon>Teleostei</taxon>
        <taxon>Neoteleostei</taxon>
        <taxon>Acanthomorphata</taxon>
        <taxon>Zeiogadaria</taxon>
        <taxon>Gadariae</taxon>
        <taxon>Gadiformes</taxon>
        <taxon>Gadoidei</taxon>
        <taxon>Gadidae</taxon>
        <taxon>Gadus</taxon>
    </lineage>
</organism>
<gene>
    <name evidence="5" type="primary">LOC115542104</name>
</gene>